<reference evidence="4" key="2">
    <citation type="submission" date="2011-01" db="EMBL/GenBank/DDBJ databases">
        <title>The complete genome of Nitratifractor salsuginis DSM 16511.</title>
        <authorList>
            <consortium name="US DOE Joint Genome Institute (JGI-PGF)"/>
            <person name="Lucas S."/>
            <person name="Copeland A."/>
            <person name="Lapidus A."/>
            <person name="Bruce D."/>
            <person name="Goodwin L."/>
            <person name="Pitluck S."/>
            <person name="Kyrpides N."/>
            <person name="Mavromatis K."/>
            <person name="Ivanova N."/>
            <person name="Mikhailova N."/>
            <person name="Zeytun A."/>
            <person name="Detter J.C."/>
            <person name="Tapia R."/>
            <person name="Han C."/>
            <person name="Land M."/>
            <person name="Hauser L."/>
            <person name="Markowitz V."/>
            <person name="Cheng J.-F."/>
            <person name="Hugenholtz P."/>
            <person name="Woyke T."/>
            <person name="Wu D."/>
            <person name="Tindall B."/>
            <person name="Schuetze A."/>
            <person name="Brambilla E."/>
            <person name="Klenk H.-P."/>
            <person name="Eisen J.A."/>
        </authorList>
    </citation>
    <scope>NUCLEOTIDE SEQUENCE [LARGE SCALE GENOMIC DNA]</scope>
    <source>
        <strain evidence="4">DSM 16511 / JCM 12458 / E9I37-1</strain>
    </source>
</reference>
<dbReference type="SUPFAM" id="SSF53756">
    <property type="entry name" value="UDP-Glycosyltransferase/glycogen phosphorylase"/>
    <property type="match status" value="1"/>
</dbReference>
<keyword evidence="4" id="KW-1185">Reference proteome</keyword>
<dbReference type="HOGENOM" id="CLU_009583_0_0_7"/>
<dbReference type="Proteomes" id="UP000008633">
    <property type="component" value="Chromosome"/>
</dbReference>
<dbReference type="Pfam" id="PF00534">
    <property type="entry name" value="Glycos_transf_1"/>
    <property type="match status" value="1"/>
</dbReference>
<dbReference type="STRING" id="749222.Nitsa_1397"/>
<evidence type="ECO:0000259" key="2">
    <source>
        <dbReference type="Pfam" id="PF13439"/>
    </source>
</evidence>
<dbReference type="EMBL" id="CP002452">
    <property type="protein sequence ID" value="ADV46648.1"/>
    <property type="molecule type" value="Genomic_DNA"/>
</dbReference>
<name>E6WZD6_NITSE</name>
<reference evidence="3 4" key="1">
    <citation type="journal article" date="2011" name="Stand. Genomic Sci.">
        <title>Complete genome sequence of Nitratifractor salsuginis type strain (E9I37-1).</title>
        <authorList>
            <person name="Anderson I."/>
            <person name="Sikorski J."/>
            <person name="Zeytun A."/>
            <person name="Nolan M."/>
            <person name="Lapidus A."/>
            <person name="Lucas S."/>
            <person name="Hammon N."/>
            <person name="Deshpande S."/>
            <person name="Cheng J.F."/>
            <person name="Tapia R."/>
            <person name="Han C."/>
            <person name="Goodwin L."/>
            <person name="Pitluck S."/>
            <person name="Liolios K."/>
            <person name="Pagani I."/>
            <person name="Ivanova N."/>
            <person name="Huntemann M."/>
            <person name="Mavromatis K."/>
            <person name="Ovchinikova G."/>
            <person name="Pati A."/>
            <person name="Chen A."/>
            <person name="Palaniappan K."/>
            <person name="Land M."/>
            <person name="Hauser L."/>
            <person name="Brambilla E.M."/>
            <person name="Ngatchou-Djao O.D."/>
            <person name="Rohde M."/>
            <person name="Tindall B.J."/>
            <person name="Goker M."/>
            <person name="Detter J.C."/>
            <person name="Woyke T."/>
            <person name="Bristow J."/>
            <person name="Eisen J.A."/>
            <person name="Markowitz V."/>
            <person name="Hugenholtz P."/>
            <person name="Klenk H.P."/>
            <person name="Kyrpides N.C."/>
        </authorList>
    </citation>
    <scope>NUCLEOTIDE SEQUENCE [LARGE SCALE GENOMIC DNA]</scope>
    <source>
        <strain evidence="4">DSM 16511 / JCM 12458 / E9I37-1</strain>
    </source>
</reference>
<dbReference type="RefSeq" id="WP_013554338.1">
    <property type="nucleotide sequence ID" value="NC_014935.1"/>
</dbReference>
<dbReference type="InterPro" id="IPR028098">
    <property type="entry name" value="Glyco_trans_4-like_N"/>
</dbReference>
<feature type="domain" description="Glycosyl transferase family 1" evidence="1">
    <location>
        <begin position="180"/>
        <end position="323"/>
    </location>
</feature>
<dbReference type="GO" id="GO:0016757">
    <property type="term" value="F:glycosyltransferase activity"/>
    <property type="evidence" value="ECO:0007669"/>
    <property type="project" value="InterPro"/>
</dbReference>
<organism evidence="3 4">
    <name type="scientific">Nitratifractor salsuginis (strain DSM 16511 / JCM 12458 / E9I37-1)</name>
    <dbReference type="NCBI Taxonomy" id="749222"/>
    <lineage>
        <taxon>Bacteria</taxon>
        <taxon>Pseudomonadati</taxon>
        <taxon>Campylobacterota</taxon>
        <taxon>Epsilonproteobacteria</taxon>
        <taxon>Campylobacterales</taxon>
        <taxon>Sulfurovaceae</taxon>
        <taxon>Nitratifractor</taxon>
    </lineage>
</organism>
<dbReference type="CDD" id="cd03811">
    <property type="entry name" value="GT4_GT28_WabH-like"/>
    <property type="match status" value="1"/>
</dbReference>
<dbReference type="KEGG" id="nsa:Nitsa_1397"/>
<dbReference type="PANTHER" id="PTHR12526:SF638">
    <property type="entry name" value="SPORE COAT PROTEIN SA"/>
    <property type="match status" value="1"/>
</dbReference>
<dbReference type="Gene3D" id="3.40.50.2000">
    <property type="entry name" value="Glycogen Phosphorylase B"/>
    <property type="match status" value="2"/>
</dbReference>
<dbReference type="eggNOG" id="COG0438">
    <property type="taxonomic scope" value="Bacteria"/>
</dbReference>
<evidence type="ECO:0000313" key="3">
    <source>
        <dbReference type="EMBL" id="ADV46648.1"/>
    </source>
</evidence>
<feature type="domain" description="Glycosyltransferase subfamily 4-like N-terminal" evidence="2">
    <location>
        <begin position="13"/>
        <end position="166"/>
    </location>
</feature>
<keyword evidence="3" id="KW-0808">Transferase</keyword>
<accession>E6WZD6</accession>
<dbReference type="AlphaFoldDB" id="E6WZD6"/>
<sequence>MYKVVLFNIDLSGGAGKFIITLANALAEEGVSVHIVILEEKTEYDLPPELSLHILNPRAPKRSLAKALKKYIDQIGSVDLIFSNSTPSNKILSFLDLPNAYHIVHSAETKNYTGPLGVLKDILRKNKYRRLYNGKKLITVSKGLQRYILDDLNAHPKTIQTIYNPFEINAIQNAALQNLEELPKEPYLLHVGRLDISSKRHDLLLEAYKKASVAFKLYIVGEGEDREEIQTLIHKMNLSGKVILQGHSPNPYAWMKRAKLLILSSDFEGFGRVLAEALIAGTPVVSTDCPSGPAEILTGSLQSYLSPPGDSNALAENILKALEYYPDISKLGLSHLSVENVAKEYMTLIDKISNKETFYE</sequence>
<dbReference type="OrthoDB" id="1522162at2"/>
<proteinExistence type="predicted"/>
<gene>
    <name evidence="3" type="ordered locus">Nitsa_1397</name>
</gene>
<dbReference type="Pfam" id="PF13439">
    <property type="entry name" value="Glyco_transf_4"/>
    <property type="match status" value="1"/>
</dbReference>
<evidence type="ECO:0000313" key="4">
    <source>
        <dbReference type="Proteomes" id="UP000008633"/>
    </source>
</evidence>
<dbReference type="PANTHER" id="PTHR12526">
    <property type="entry name" value="GLYCOSYLTRANSFERASE"/>
    <property type="match status" value="1"/>
</dbReference>
<protein>
    <submittedName>
        <fullName evidence="3">Glycosyl transferase group 1</fullName>
    </submittedName>
</protein>
<evidence type="ECO:0000259" key="1">
    <source>
        <dbReference type="Pfam" id="PF00534"/>
    </source>
</evidence>
<dbReference type="InterPro" id="IPR001296">
    <property type="entry name" value="Glyco_trans_1"/>
</dbReference>